<name>A0A8D8PYE9_9HEMI</name>
<keyword evidence="1" id="KW-1133">Transmembrane helix</keyword>
<keyword evidence="1" id="KW-0472">Membrane</keyword>
<accession>A0A8D8PYE9</accession>
<evidence type="ECO:0000313" key="2">
    <source>
        <dbReference type="EMBL" id="CAG6619807.1"/>
    </source>
</evidence>
<sequence length="127" mass="13446">MFSIVSSSIYFEASSDSLLFFLLLLVFSKTVLLVSVSKISSIISFRTFIVGLCLGSSVVLTVPSSDSTMSPSFSLDASVSLFLLELSTPSFSSVTSISKVPVTSSFCESSSFLDASLESLEFTSTAS</sequence>
<reference evidence="2" key="1">
    <citation type="submission" date="2021-05" db="EMBL/GenBank/DDBJ databases">
        <authorList>
            <person name="Alioto T."/>
            <person name="Alioto T."/>
            <person name="Gomez Garrido J."/>
        </authorList>
    </citation>
    <scope>NUCLEOTIDE SEQUENCE</scope>
</reference>
<proteinExistence type="predicted"/>
<feature type="transmembrane region" description="Helical" evidence="1">
    <location>
        <begin position="43"/>
        <end position="62"/>
    </location>
</feature>
<protein>
    <submittedName>
        <fullName evidence="2">Uncharacterized protein</fullName>
    </submittedName>
</protein>
<organism evidence="2">
    <name type="scientific">Cacopsylla melanoneura</name>
    <dbReference type="NCBI Taxonomy" id="428564"/>
    <lineage>
        <taxon>Eukaryota</taxon>
        <taxon>Metazoa</taxon>
        <taxon>Ecdysozoa</taxon>
        <taxon>Arthropoda</taxon>
        <taxon>Hexapoda</taxon>
        <taxon>Insecta</taxon>
        <taxon>Pterygota</taxon>
        <taxon>Neoptera</taxon>
        <taxon>Paraneoptera</taxon>
        <taxon>Hemiptera</taxon>
        <taxon>Sternorrhyncha</taxon>
        <taxon>Psylloidea</taxon>
        <taxon>Psyllidae</taxon>
        <taxon>Psyllinae</taxon>
        <taxon>Cacopsylla</taxon>
    </lineage>
</organism>
<dbReference type="AlphaFoldDB" id="A0A8D8PYE9"/>
<feature type="transmembrane region" description="Helical" evidence="1">
    <location>
        <begin position="18"/>
        <end position="36"/>
    </location>
</feature>
<dbReference type="EMBL" id="HBUF01365530">
    <property type="protein sequence ID" value="CAG6723356.1"/>
    <property type="molecule type" value="Transcribed_RNA"/>
</dbReference>
<dbReference type="EMBL" id="HBUF01046326">
    <property type="protein sequence ID" value="CAG6619808.1"/>
    <property type="molecule type" value="Transcribed_RNA"/>
</dbReference>
<dbReference type="EMBL" id="HBUF01046325">
    <property type="protein sequence ID" value="CAG6619807.1"/>
    <property type="molecule type" value="Transcribed_RNA"/>
</dbReference>
<evidence type="ECO:0000256" key="1">
    <source>
        <dbReference type="SAM" id="Phobius"/>
    </source>
</evidence>
<keyword evidence="1" id="KW-0812">Transmembrane</keyword>